<dbReference type="Gene3D" id="3.90.550.10">
    <property type="entry name" value="Spore Coat Polysaccharide Biosynthesis Protein SpsA, Chain A"/>
    <property type="match status" value="1"/>
</dbReference>
<name>A0A2T4JF87_FUSBL</name>
<keyword evidence="1" id="KW-0328">Glycosyltransferase</keyword>
<evidence type="ECO:0000256" key="2">
    <source>
        <dbReference type="ARBA" id="ARBA00022679"/>
    </source>
</evidence>
<keyword evidence="5" id="KW-1185">Reference proteome</keyword>
<dbReference type="PANTHER" id="PTHR13778">
    <property type="entry name" value="GLYCOSYLTRANSFERASE 8 DOMAIN-CONTAINING PROTEIN"/>
    <property type="match status" value="1"/>
</dbReference>
<organism evidence="4 5">
    <name type="scientific">Fuscovulum blasticum DSM 2131</name>
    <dbReference type="NCBI Taxonomy" id="1188250"/>
    <lineage>
        <taxon>Bacteria</taxon>
        <taxon>Pseudomonadati</taxon>
        <taxon>Pseudomonadota</taxon>
        <taxon>Alphaproteobacteria</taxon>
        <taxon>Rhodobacterales</taxon>
        <taxon>Paracoccaceae</taxon>
        <taxon>Pseudogemmobacter</taxon>
    </lineage>
</organism>
<protein>
    <submittedName>
        <fullName evidence="4">Glycosyltransferase</fullName>
    </submittedName>
</protein>
<dbReference type="RefSeq" id="WP_107671745.1">
    <property type="nucleotide sequence ID" value="NZ_PZKE01000001.1"/>
</dbReference>
<keyword evidence="3" id="KW-0479">Metal-binding</keyword>
<dbReference type="EMBL" id="PZKE01000001">
    <property type="protein sequence ID" value="PTE16584.1"/>
    <property type="molecule type" value="Genomic_DNA"/>
</dbReference>
<dbReference type="Pfam" id="PF01501">
    <property type="entry name" value="Glyco_transf_8"/>
    <property type="match status" value="1"/>
</dbReference>
<dbReference type="CDD" id="cd04194">
    <property type="entry name" value="GT8_A4GalT_like"/>
    <property type="match status" value="1"/>
</dbReference>
<gene>
    <name evidence="4" type="ORF">C5F44_01675</name>
</gene>
<evidence type="ECO:0000313" key="4">
    <source>
        <dbReference type="EMBL" id="PTE16584.1"/>
    </source>
</evidence>
<evidence type="ECO:0000256" key="1">
    <source>
        <dbReference type="ARBA" id="ARBA00022676"/>
    </source>
</evidence>
<sequence length="312" mass="35602">MSAGQKLRKALVLCVDQAYVPFALFLVSQIDRLSPGRDFDICLVSDAQLNLPPAFDDLRLRLIGPVDDPAYLALENSNLPRSTYLRLWMPYLLAQDYDRLVYLDADMFAECGDWSALFEVDLRGKALAAVRDVQQWRKPDRKVFEFAAAGRDSKRYFNAGLMVIDPAVFVAQDLRDRCLALGQAQPELARHHDQSLLNLVLDGAWAELSPVWNWQWPLKQPLFTDWAAPNLVHFIGHLKPWNDGRGLYPARFQKAYARFMGRHFPDGPQIVTPESSLLRSGPRSLRMALQFLAFRPALLRYLDRFSDPLATV</sequence>
<evidence type="ECO:0000313" key="5">
    <source>
        <dbReference type="Proteomes" id="UP000241362"/>
    </source>
</evidence>
<dbReference type="SUPFAM" id="SSF53448">
    <property type="entry name" value="Nucleotide-diphospho-sugar transferases"/>
    <property type="match status" value="1"/>
</dbReference>
<reference evidence="4 5" key="1">
    <citation type="submission" date="2018-03" db="EMBL/GenBank/DDBJ databases">
        <title>Rhodobacter blasticus.</title>
        <authorList>
            <person name="Meyer T.E."/>
            <person name="Miller S."/>
            <person name="Lodha T."/>
            <person name="Gandham S."/>
            <person name="Chintalapati S."/>
            <person name="Chintalapati V.R."/>
        </authorList>
    </citation>
    <scope>NUCLEOTIDE SEQUENCE [LARGE SCALE GENOMIC DNA]</scope>
    <source>
        <strain evidence="4 5">DSM 2131</strain>
    </source>
</reference>
<dbReference type="AlphaFoldDB" id="A0A2T4JF87"/>
<proteinExistence type="predicted"/>
<dbReference type="InterPro" id="IPR050748">
    <property type="entry name" value="Glycosyltrans_8_dom-fam"/>
</dbReference>
<dbReference type="PANTHER" id="PTHR13778:SF47">
    <property type="entry name" value="LIPOPOLYSACCHARIDE 1,3-GALACTOSYLTRANSFERASE"/>
    <property type="match status" value="1"/>
</dbReference>
<comment type="caution">
    <text evidence="4">The sequence shown here is derived from an EMBL/GenBank/DDBJ whole genome shotgun (WGS) entry which is preliminary data.</text>
</comment>
<dbReference type="GO" id="GO:0046872">
    <property type="term" value="F:metal ion binding"/>
    <property type="evidence" value="ECO:0007669"/>
    <property type="project" value="UniProtKB-KW"/>
</dbReference>
<dbReference type="GO" id="GO:0016757">
    <property type="term" value="F:glycosyltransferase activity"/>
    <property type="evidence" value="ECO:0007669"/>
    <property type="project" value="UniProtKB-KW"/>
</dbReference>
<accession>A0A2T4JF87</accession>
<dbReference type="InterPro" id="IPR029044">
    <property type="entry name" value="Nucleotide-diphossugar_trans"/>
</dbReference>
<keyword evidence="2 4" id="KW-0808">Transferase</keyword>
<dbReference type="InterPro" id="IPR002495">
    <property type="entry name" value="Glyco_trans_8"/>
</dbReference>
<evidence type="ECO:0000256" key="3">
    <source>
        <dbReference type="ARBA" id="ARBA00022723"/>
    </source>
</evidence>
<dbReference type="Proteomes" id="UP000241362">
    <property type="component" value="Unassembled WGS sequence"/>
</dbReference>